<dbReference type="AlphaFoldDB" id="A0A7Y9Z9D6"/>
<comment type="caution">
    <text evidence="2">The sequence shown here is derived from an EMBL/GenBank/DDBJ whole genome shotgun (WGS) entry which is preliminary data.</text>
</comment>
<dbReference type="EMBL" id="JACBZO010000001">
    <property type="protein sequence ID" value="NYI39895.1"/>
    <property type="molecule type" value="Genomic_DNA"/>
</dbReference>
<dbReference type="PANTHER" id="PTHR30336">
    <property type="entry name" value="INNER MEMBRANE PROTEIN, PROBABLE PERMEASE"/>
    <property type="match status" value="1"/>
</dbReference>
<dbReference type="InterPro" id="IPR051599">
    <property type="entry name" value="Cell_Envelope_Assoc"/>
</dbReference>
<evidence type="ECO:0000259" key="1">
    <source>
        <dbReference type="Pfam" id="PF02698"/>
    </source>
</evidence>
<proteinExistence type="predicted"/>
<gene>
    <name evidence="2" type="ORF">BKA03_000014</name>
</gene>
<dbReference type="RefSeq" id="WP_062075602.1">
    <property type="nucleotide sequence ID" value="NZ_BBRC01000012.1"/>
</dbReference>
<protein>
    <submittedName>
        <fullName evidence="2">Vancomycin permeability regulator SanA</fullName>
    </submittedName>
</protein>
<dbReference type="OrthoDB" id="9782395at2"/>
<dbReference type="InterPro" id="IPR003848">
    <property type="entry name" value="DUF218"/>
</dbReference>
<dbReference type="Pfam" id="PF02698">
    <property type="entry name" value="DUF218"/>
    <property type="match status" value="1"/>
</dbReference>
<dbReference type="CDD" id="cd06259">
    <property type="entry name" value="YdcF-like"/>
    <property type="match status" value="1"/>
</dbReference>
<name>A0A7Y9Z9D6_9MICO</name>
<accession>A0A7Y9Z9D6</accession>
<evidence type="ECO:0000313" key="3">
    <source>
        <dbReference type="Proteomes" id="UP000547973"/>
    </source>
</evidence>
<dbReference type="Proteomes" id="UP000547973">
    <property type="component" value="Unassembled WGS sequence"/>
</dbReference>
<keyword evidence="3" id="KW-1185">Reference proteome</keyword>
<feature type="domain" description="DUF218" evidence="1">
    <location>
        <begin position="48"/>
        <end position="179"/>
    </location>
</feature>
<dbReference type="GO" id="GO:0005886">
    <property type="term" value="C:plasma membrane"/>
    <property type="evidence" value="ECO:0007669"/>
    <property type="project" value="TreeGrafter"/>
</dbReference>
<reference evidence="2 3" key="1">
    <citation type="submission" date="2020-07" db="EMBL/GenBank/DDBJ databases">
        <title>Sequencing the genomes of 1000 actinobacteria strains.</title>
        <authorList>
            <person name="Klenk H.-P."/>
        </authorList>
    </citation>
    <scope>NUCLEOTIDE SEQUENCE [LARGE SCALE GENOMIC DNA]</scope>
    <source>
        <strain evidence="2 3">DSM 19970</strain>
    </source>
</reference>
<evidence type="ECO:0000313" key="2">
    <source>
        <dbReference type="EMBL" id="NYI39895.1"/>
    </source>
</evidence>
<sequence length="207" mass="22268">MMRLHPKYRWVAAAIVLVPTFVATPWAIVRISTSSSVRPADATFTHADAAVVLGARVYADGRPSRFLRERIEVGVKLYLDGTVDRIIMSGDGNDSSGFGEPTVMRKVAESMGVPADAIVEDPHGVDTYSSCINARDTFGATSVIMVSQAFHVPRAVWICDNIGLDAQGAYPPQWLTKSTVVGHAREVPADAKAMIDVWSGRVPNAAS</sequence>
<dbReference type="PANTHER" id="PTHR30336:SF20">
    <property type="entry name" value="DUF218 DOMAIN-CONTAINING PROTEIN"/>
    <property type="match status" value="1"/>
</dbReference>
<organism evidence="2 3">
    <name type="scientific">Demequina lutea</name>
    <dbReference type="NCBI Taxonomy" id="431489"/>
    <lineage>
        <taxon>Bacteria</taxon>
        <taxon>Bacillati</taxon>
        <taxon>Actinomycetota</taxon>
        <taxon>Actinomycetes</taxon>
        <taxon>Micrococcales</taxon>
        <taxon>Demequinaceae</taxon>
        <taxon>Demequina</taxon>
    </lineage>
</organism>